<dbReference type="InterPro" id="IPR036192">
    <property type="entry name" value="Cell_div_ZapA-like_sf"/>
</dbReference>
<dbReference type="GO" id="GO:0000921">
    <property type="term" value="P:septin ring assembly"/>
    <property type="evidence" value="ECO:0007669"/>
    <property type="project" value="TreeGrafter"/>
</dbReference>
<dbReference type="AlphaFoldDB" id="A0A2T0B001"/>
<dbReference type="Gene3D" id="6.10.250.790">
    <property type="match status" value="1"/>
</dbReference>
<dbReference type="OrthoDB" id="1711036at2"/>
<comment type="subcellular location">
    <subcellularLocation>
        <location evidence="1">Cytoplasm</location>
    </subcellularLocation>
</comment>
<sequence length="203" mass="23903">MNIVTVRINGVEYNLKGNEKEEYLHKVASYVDKKVKNIMDNNSKLSTSSTAILTAINAVDDMLKKEEEIQQLLDKIKNMEEKEKDFISELEKLNNRINELEGYNEVLKSNTQANKFEEALKEKEIEVETVKKERDMLQQTCKEHLEENNILKSKCKEFKFQVQSSKYKIMDLQHKLIETQVQLVKEKKRNNPMLNFETIEKKS</sequence>
<evidence type="ECO:0000256" key="5">
    <source>
        <dbReference type="ARBA" id="ARBA00023210"/>
    </source>
</evidence>
<dbReference type="GO" id="GO:0000917">
    <property type="term" value="P:division septum assembly"/>
    <property type="evidence" value="ECO:0007669"/>
    <property type="project" value="UniProtKB-KW"/>
</dbReference>
<dbReference type="EMBL" id="PVXO01000073">
    <property type="protein sequence ID" value="PRR76831.1"/>
    <property type="molecule type" value="Genomic_DNA"/>
</dbReference>
<dbReference type="InterPro" id="IPR007838">
    <property type="entry name" value="Cell_div_ZapA-like"/>
</dbReference>
<dbReference type="RefSeq" id="WP_106064774.1">
    <property type="nucleotide sequence ID" value="NZ_PVXO01000073.1"/>
</dbReference>
<comment type="subunit">
    <text evidence="8">Homodimer. Interacts with FtsZ.</text>
</comment>
<name>A0A2T0B001_9CLOT</name>
<dbReference type="GO" id="GO:0032153">
    <property type="term" value="C:cell division site"/>
    <property type="evidence" value="ECO:0007669"/>
    <property type="project" value="TreeGrafter"/>
</dbReference>
<dbReference type="Pfam" id="PF05164">
    <property type="entry name" value="ZapA"/>
    <property type="match status" value="1"/>
</dbReference>
<evidence type="ECO:0000313" key="11">
    <source>
        <dbReference type="EMBL" id="PRR76831.1"/>
    </source>
</evidence>
<evidence type="ECO:0000313" key="12">
    <source>
        <dbReference type="Proteomes" id="UP000239706"/>
    </source>
</evidence>
<dbReference type="GO" id="GO:0005829">
    <property type="term" value="C:cytosol"/>
    <property type="evidence" value="ECO:0007669"/>
    <property type="project" value="TreeGrafter"/>
</dbReference>
<comment type="caution">
    <text evidence="11">The sequence shown here is derived from an EMBL/GenBank/DDBJ whole genome shotgun (WGS) entry which is preliminary data.</text>
</comment>
<keyword evidence="12" id="KW-1185">Reference proteome</keyword>
<dbReference type="SUPFAM" id="SSF102829">
    <property type="entry name" value="Cell division protein ZapA-like"/>
    <property type="match status" value="1"/>
</dbReference>
<evidence type="ECO:0000256" key="3">
    <source>
        <dbReference type="ARBA" id="ARBA00022490"/>
    </source>
</evidence>
<accession>A0A2T0B001</accession>
<gene>
    <name evidence="11" type="primary">zapA</name>
    <name evidence="11" type="ORF">CLLI_27610</name>
</gene>
<evidence type="ECO:0000256" key="6">
    <source>
        <dbReference type="ARBA" id="ARBA00023306"/>
    </source>
</evidence>
<evidence type="ECO:0000256" key="1">
    <source>
        <dbReference type="ARBA" id="ARBA00004496"/>
    </source>
</evidence>
<dbReference type="PANTHER" id="PTHR34981">
    <property type="entry name" value="CELL DIVISION PROTEIN ZAPA"/>
    <property type="match status" value="1"/>
</dbReference>
<proteinExistence type="predicted"/>
<evidence type="ECO:0000256" key="8">
    <source>
        <dbReference type="ARBA" id="ARBA00026068"/>
    </source>
</evidence>
<reference evidence="11 12" key="1">
    <citation type="submission" date="2018-03" db="EMBL/GenBank/DDBJ databases">
        <title>Genome sequence of Clostridium liquoris DSM 100320.</title>
        <authorList>
            <person name="Poehlein A."/>
            <person name="Daniel R."/>
        </authorList>
    </citation>
    <scope>NUCLEOTIDE SEQUENCE [LARGE SCALE GENOMIC DNA]</scope>
    <source>
        <strain evidence="11 12">DSM 100320</strain>
    </source>
</reference>
<evidence type="ECO:0000256" key="7">
    <source>
        <dbReference type="ARBA" id="ARBA00024910"/>
    </source>
</evidence>
<keyword evidence="3" id="KW-0963">Cytoplasm</keyword>
<dbReference type="PANTHER" id="PTHR34981:SF1">
    <property type="entry name" value="CELL DIVISION PROTEIN ZAPA"/>
    <property type="match status" value="1"/>
</dbReference>
<protein>
    <recommendedName>
        <fullName evidence="2">Cell division protein ZapA</fullName>
    </recommendedName>
    <alternativeName>
        <fullName evidence="9">Z ring-associated protein ZapA</fullName>
    </alternativeName>
</protein>
<feature type="coiled-coil region" evidence="10">
    <location>
        <begin position="59"/>
        <end position="154"/>
    </location>
</feature>
<comment type="function">
    <text evidence="7">Activator of cell division through the inhibition of FtsZ GTPase activity, therefore promoting FtsZ assembly into bundles of protofilaments necessary for the formation of the division Z ring. It is recruited early at mid-cell but it is not essential for cell division.</text>
</comment>
<keyword evidence="4 11" id="KW-0132">Cell division</keyword>
<dbReference type="Proteomes" id="UP000239706">
    <property type="component" value="Unassembled WGS sequence"/>
</dbReference>
<evidence type="ECO:0000256" key="4">
    <source>
        <dbReference type="ARBA" id="ARBA00022618"/>
    </source>
</evidence>
<evidence type="ECO:0000256" key="2">
    <source>
        <dbReference type="ARBA" id="ARBA00015195"/>
    </source>
</evidence>
<dbReference type="SUPFAM" id="SSF57997">
    <property type="entry name" value="Tropomyosin"/>
    <property type="match status" value="1"/>
</dbReference>
<keyword evidence="5" id="KW-0717">Septation</keyword>
<dbReference type="GO" id="GO:0043093">
    <property type="term" value="P:FtsZ-dependent cytokinesis"/>
    <property type="evidence" value="ECO:0007669"/>
    <property type="project" value="TreeGrafter"/>
</dbReference>
<dbReference type="InterPro" id="IPR053712">
    <property type="entry name" value="Bac_CellDiv_Activator"/>
</dbReference>
<evidence type="ECO:0000256" key="9">
    <source>
        <dbReference type="ARBA" id="ARBA00033158"/>
    </source>
</evidence>
<organism evidence="11 12">
    <name type="scientific">Clostridium liquoris</name>
    <dbReference type="NCBI Taxonomy" id="1289519"/>
    <lineage>
        <taxon>Bacteria</taxon>
        <taxon>Bacillati</taxon>
        <taxon>Bacillota</taxon>
        <taxon>Clostridia</taxon>
        <taxon>Eubacteriales</taxon>
        <taxon>Clostridiaceae</taxon>
        <taxon>Clostridium</taxon>
    </lineage>
</organism>
<keyword evidence="6" id="KW-0131">Cell cycle</keyword>
<dbReference type="GO" id="GO:0030428">
    <property type="term" value="C:cell septum"/>
    <property type="evidence" value="ECO:0007669"/>
    <property type="project" value="TreeGrafter"/>
</dbReference>
<keyword evidence="10" id="KW-0175">Coiled coil</keyword>
<evidence type="ECO:0000256" key="10">
    <source>
        <dbReference type="SAM" id="Coils"/>
    </source>
</evidence>